<dbReference type="MGI" id="MGI:3642411">
    <property type="gene designation" value="Arf4os"/>
</dbReference>
<reference evidence="2" key="6">
    <citation type="submission" date="2002-04" db="EMBL/GenBank/DDBJ databases">
        <authorList>
            <person name="Adachi J."/>
            <person name="Aizawa K."/>
            <person name="Akimura T."/>
            <person name="Arakawa T."/>
            <person name="Bono H."/>
            <person name="Carninci P."/>
            <person name="Fukuda S."/>
            <person name="Furuno M."/>
            <person name="Hanagaki T."/>
            <person name="Hara A."/>
            <person name="Hashizume W."/>
            <person name="Hayashida K."/>
            <person name="Hayatsu N."/>
            <person name="Hiramoto K."/>
            <person name="Hiraoka T."/>
            <person name="Hirozane T."/>
            <person name="Hori F."/>
            <person name="Imotani K."/>
            <person name="Ishii Y."/>
            <person name="Itoh M."/>
            <person name="Kagawa I."/>
            <person name="Kasukawa T."/>
            <person name="Katoh H."/>
            <person name="Kawai J."/>
            <person name="Kojima Y."/>
            <person name="Kondo S."/>
            <person name="Konno H."/>
            <person name="Kouda M."/>
            <person name="Koya S."/>
            <person name="Kurihara C."/>
            <person name="Matsuyama T."/>
            <person name="Miyazaki A."/>
            <person name="Murata M."/>
            <person name="Nakamura M."/>
            <person name="Nishi K."/>
            <person name="Nomura K."/>
            <person name="Numazaki R."/>
            <person name="Ohno M."/>
            <person name="Ohsato N."/>
            <person name="Okazaki Y."/>
            <person name="Saito R."/>
            <person name="Saitoh H."/>
            <person name="Sakai C."/>
            <person name="Sakai K."/>
            <person name="Sakazume N."/>
            <person name="Sano H."/>
            <person name="Sasaki D."/>
            <person name="Shibata K."/>
            <person name="Shinagawa A."/>
            <person name="Shiraki T."/>
            <person name="Sogabe Y."/>
            <person name="Tagami M."/>
            <person name="Tagawa A."/>
            <person name="Takahashi F."/>
            <person name="Takaku-Akahira S."/>
            <person name="Takeda Y."/>
            <person name="Tanaka T."/>
            <person name="Tomaru A."/>
            <person name="Toya T."/>
            <person name="Yasunishi A."/>
            <person name="Muramatsu M."/>
            <person name="Hayashizaki Y."/>
        </authorList>
    </citation>
    <scope>NUCLEOTIDE SEQUENCE</scope>
    <source>
        <strain evidence="2">C57BL/6J</strain>
        <tissue evidence="2">Testis</tissue>
    </source>
</reference>
<reference evidence="2" key="1">
    <citation type="journal article" date="1999" name="Methods Enzymol.">
        <title>High-efficiency full-length cDNA cloning.</title>
        <authorList>
            <person name="Carninci P."/>
            <person name="Hayashizaki Y."/>
        </authorList>
    </citation>
    <scope>NUCLEOTIDE SEQUENCE</scope>
    <source>
        <strain evidence="2">C57BL/6J</strain>
        <tissue evidence="2">Testis</tissue>
    </source>
</reference>
<feature type="compositionally biased region" description="Low complexity" evidence="1">
    <location>
        <begin position="25"/>
        <end position="38"/>
    </location>
</feature>
<name>Q8C5Y3_MOUSE</name>
<dbReference type="iPTMnet" id="Q8C5Y3"/>
<feature type="compositionally biased region" description="Basic and acidic residues" evidence="1">
    <location>
        <begin position="143"/>
        <end position="152"/>
    </location>
</feature>
<reference evidence="2" key="4">
    <citation type="journal article" date="2001" name="Nature">
        <title>Functional annotation of a full-length mouse cDNA collection.</title>
        <authorList>
            <consortium name="The RIKEN Genome Exploration Research Group Phase II Team and the FANTOM Consortium"/>
        </authorList>
    </citation>
    <scope>NUCLEOTIDE SEQUENCE</scope>
    <source>
        <strain evidence="2">C57BL/6J</strain>
        <tissue evidence="2">Testis</tissue>
    </source>
</reference>
<feature type="region of interest" description="Disordered" evidence="1">
    <location>
        <begin position="1"/>
        <end position="65"/>
    </location>
</feature>
<reference evidence="2" key="7">
    <citation type="journal article" date="2005" name="Science">
        <title>The Transcriptional Landscape of the Mammalian Genome.</title>
        <authorList>
            <consortium name="The FANTOM Consortium"/>
            <consortium name="Riken Genome Exploration Research Group and Genome Science Group (Genome Network Project Core Group)"/>
        </authorList>
    </citation>
    <scope>NUCLEOTIDE SEQUENCE</scope>
    <source>
        <strain evidence="2">C57BL/6J</strain>
        <tissue evidence="2">Testis</tissue>
    </source>
</reference>
<feature type="non-terminal residue" evidence="2">
    <location>
        <position position="1"/>
    </location>
</feature>
<dbReference type="EMBL" id="AK076950">
    <property type="protein sequence ID" value="BAC36534.1"/>
    <property type="molecule type" value="mRNA"/>
</dbReference>
<dbReference type="AGR" id="MGI:3642411"/>
<accession>Q8C5Y3</accession>
<sequence length="152" mass="16740">ETQAAARPLQRGQNRVSAAPPPCVAGAARATAPARNGPEPATPTCELPDVEPSEDGWHRQTEGQAGSHESLLHLVQWGSSFNTRSTVSTSVCFWIQRRRSYNSKKILSWYSLGASLFQPASPAERKDKTGHTTPTQQYKRKGNFHENQKSVK</sequence>
<dbReference type="AlphaFoldDB" id="Q8C5Y3"/>
<reference evidence="2" key="5">
    <citation type="journal article" date="2002" name="Nature">
        <title>Analysis of the mouse transcriptome based on functional annotation of 60,770 full-length cDNAs.</title>
        <authorList>
            <consortium name="The FANTOM Consortium and the RIKEN Genome Exploration Research Group Phase I and II Team"/>
        </authorList>
    </citation>
    <scope>NUCLEOTIDE SEQUENCE</scope>
    <source>
        <strain evidence="2">C57BL/6J</strain>
        <tissue evidence="2">Testis</tissue>
    </source>
</reference>
<reference evidence="2" key="8">
    <citation type="journal article" date="2005" name="Science">
        <title>Antisense Transcription in the Mammalian Transcriptome.</title>
        <authorList>
            <consortium name="RIKEN Genome Exploration Research Group and Genome Science Group (Genome Network Project Core Group) and the FANTOM Consortium"/>
        </authorList>
    </citation>
    <scope>NUCLEOTIDE SEQUENCE</scope>
    <source>
        <strain evidence="2">C57BL/6J</strain>
        <tissue evidence="2">Testis</tissue>
    </source>
</reference>
<gene>
    <name evidence="3" type="primary">Arf4os</name>
    <name evidence="3" type="synonym">4930570N19Rik</name>
</gene>
<feature type="region of interest" description="Disordered" evidence="1">
    <location>
        <begin position="120"/>
        <end position="152"/>
    </location>
</feature>
<reference evidence="2" key="2">
    <citation type="journal article" date="2000" name="Genome Res.">
        <title>Normalization and subtraction of cap-trapper-selected cDNAs to prepare full-length cDNA libraries for rapid discovery of new genes.</title>
        <authorList>
            <person name="Carninci P."/>
            <person name="Shibata Y."/>
            <person name="Hayatsu N."/>
            <person name="Sugahara Y."/>
            <person name="Shibata K."/>
            <person name="Itoh M."/>
            <person name="Konno H."/>
            <person name="Okazaki Y."/>
            <person name="Muramatsu M."/>
            <person name="Hayashizaki Y."/>
        </authorList>
    </citation>
    <scope>NUCLEOTIDE SEQUENCE</scope>
    <source>
        <strain evidence="2">C57BL/6J</strain>
        <tissue evidence="2">Testis</tissue>
    </source>
</reference>
<organism evidence="2">
    <name type="scientific">Mus musculus</name>
    <name type="common">Mouse</name>
    <dbReference type="NCBI Taxonomy" id="10090"/>
    <lineage>
        <taxon>Eukaryota</taxon>
        <taxon>Metazoa</taxon>
        <taxon>Chordata</taxon>
        <taxon>Craniata</taxon>
        <taxon>Vertebrata</taxon>
        <taxon>Euteleostomi</taxon>
        <taxon>Mammalia</taxon>
        <taxon>Eutheria</taxon>
        <taxon>Euarchontoglires</taxon>
        <taxon>Glires</taxon>
        <taxon>Rodentia</taxon>
        <taxon>Myomorpha</taxon>
        <taxon>Muroidea</taxon>
        <taxon>Muridae</taxon>
        <taxon>Murinae</taxon>
        <taxon>Mus</taxon>
        <taxon>Mus</taxon>
    </lineage>
</organism>
<dbReference type="PhosphoSitePlus" id="Q8C5Y3"/>
<reference evidence="2" key="3">
    <citation type="journal article" date="2000" name="Genome Res.">
        <title>RIKEN integrated sequence analysis (RISA) system--384-format sequencing pipeline with 384 multicapillary sequencer.</title>
        <authorList>
            <person name="Shibata K."/>
            <person name="Itoh M."/>
            <person name="Aizawa K."/>
            <person name="Nagaoka S."/>
            <person name="Sasaki N."/>
            <person name="Carninci P."/>
            <person name="Konno H."/>
            <person name="Akiyama J."/>
            <person name="Nishi K."/>
            <person name="Kitsunai T."/>
            <person name="Tashiro H."/>
            <person name="Itoh M."/>
            <person name="Sumi N."/>
            <person name="Ishii Y."/>
            <person name="Nakamura S."/>
            <person name="Hazama M."/>
            <person name="Nishine T."/>
            <person name="Harada A."/>
            <person name="Yamamoto R."/>
            <person name="Matsumoto H."/>
            <person name="Sakaguchi S."/>
            <person name="Ikegami T."/>
            <person name="Kashiwagi K."/>
            <person name="Fujiwake S."/>
            <person name="Inoue K."/>
            <person name="Togawa Y."/>
            <person name="Izawa M."/>
            <person name="Ohara E."/>
            <person name="Watahiki M."/>
            <person name="Yoneda Y."/>
            <person name="Ishikawa T."/>
            <person name="Ozawa K."/>
            <person name="Tanaka T."/>
            <person name="Matsuura S."/>
            <person name="Kawai J."/>
            <person name="Okazaki Y."/>
            <person name="Muramatsu M."/>
            <person name="Inoue Y."/>
            <person name="Kira A."/>
            <person name="Hayashizaki Y."/>
        </authorList>
    </citation>
    <scope>NUCLEOTIDE SEQUENCE</scope>
    <source>
        <strain evidence="2">C57BL/6J</strain>
        <tissue evidence="2">Testis</tissue>
    </source>
</reference>
<evidence type="ECO:0000313" key="2">
    <source>
        <dbReference type="EMBL" id="BAC36534.1"/>
    </source>
</evidence>
<evidence type="ECO:0000313" key="3">
    <source>
        <dbReference type="MGI" id="MGI:3642411"/>
    </source>
</evidence>
<protein>
    <submittedName>
        <fullName evidence="2">Uncharacterized protein</fullName>
    </submittedName>
</protein>
<proteinExistence type="evidence at transcript level"/>
<evidence type="ECO:0000256" key="1">
    <source>
        <dbReference type="SAM" id="MobiDB-lite"/>
    </source>
</evidence>